<dbReference type="Gene3D" id="3.40.50.720">
    <property type="entry name" value="NAD(P)-binding Rossmann-like Domain"/>
    <property type="match status" value="1"/>
</dbReference>
<sequence length="316" mass="34434">MALLLKEKDVASILNFKDSYRALREAFEKLGGKNAVNSKRVRTSFLGTTLTYQAGGIDNYVGFKTYIKGNFISMLFSSEGELLAIVESDRMGQIRTSALSVLASDVIKGNYSSVGIIGLGKQGLAQVECFFSIKGISPTVFTRSQERLSKSLEFLRSRGIGVNTSTSIKDLIKSSEVVVSITSAKDPFIKLDYINKPLHLNLMGSNIPERVEAYPEVIKASETIAVEDVEQALEEAGDLVLANKMNMLDVSKVIGFSSILVGKVKINKEGITIFKSTGIGLEDVAVLKVIYEKAVKMGLGKEVEVVGKWFPELGNK</sequence>
<dbReference type="GO" id="GO:0005737">
    <property type="term" value="C:cytoplasm"/>
    <property type="evidence" value="ECO:0007669"/>
    <property type="project" value="TreeGrafter"/>
</dbReference>
<name>A0A031LSS3_9CREN</name>
<dbReference type="InterPro" id="IPR036291">
    <property type="entry name" value="NAD(P)-bd_dom_sf"/>
</dbReference>
<gene>
    <name evidence="1" type="ORF">CM19_03305</name>
</gene>
<reference evidence="1 2" key="1">
    <citation type="submission" date="2014-03" db="EMBL/GenBank/DDBJ databases">
        <title>Draft genome sequence of the novel thermoacidophilic archaea Acidianus copahuensis ALE1 strain, isolated from Copahue volcanic area in Neuquen Argentina.</title>
        <authorList>
            <person name="Urbieta M.S."/>
            <person name="Rascovan N."/>
            <person name="Castro C."/>
            <person name="Revale S."/>
            <person name="Giaveno M.A."/>
            <person name="Vazquez M.P."/>
            <person name="Donati E.R."/>
        </authorList>
    </citation>
    <scope>NUCLEOTIDE SEQUENCE [LARGE SCALE GENOMIC DNA]</scope>
    <source>
        <strain evidence="1 2">ALE1</strain>
    </source>
</reference>
<dbReference type="EMBL" id="JFZT01000019">
    <property type="protein sequence ID" value="EZQ10871.1"/>
    <property type="molecule type" value="Genomic_DNA"/>
</dbReference>
<accession>A0A031LSS3</accession>
<evidence type="ECO:0000313" key="1">
    <source>
        <dbReference type="EMBL" id="EZQ10871.1"/>
    </source>
</evidence>
<organism evidence="1 2">
    <name type="scientific">Candidatus Acidianus copahuensis</name>
    <dbReference type="NCBI Taxonomy" id="1160895"/>
    <lineage>
        <taxon>Archaea</taxon>
        <taxon>Thermoproteota</taxon>
        <taxon>Thermoprotei</taxon>
        <taxon>Sulfolobales</taxon>
        <taxon>Sulfolobaceae</taxon>
        <taxon>Acidianus</taxon>
    </lineage>
</organism>
<dbReference type="Proteomes" id="UP000024332">
    <property type="component" value="Unassembled WGS sequence"/>
</dbReference>
<dbReference type="RefSeq" id="WP_048098970.1">
    <property type="nucleotide sequence ID" value="NZ_JFZT01000019.1"/>
</dbReference>
<dbReference type="Gene3D" id="3.30.1780.10">
    <property type="entry name" value="ornithine cyclodeaminase, domain 1"/>
    <property type="match status" value="1"/>
</dbReference>
<dbReference type="SUPFAM" id="SSF51735">
    <property type="entry name" value="NAD(P)-binding Rossmann-fold domains"/>
    <property type="match status" value="1"/>
</dbReference>
<dbReference type="PANTHER" id="PTHR13812:SF19">
    <property type="entry name" value="KETIMINE REDUCTASE MU-CRYSTALLIN"/>
    <property type="match status" value="1"/>
</dbReference>
<dbReference type="InterPro" id="IPR003462">
    <property type="entry name" value="ODC_Mu_crystall"/>
</dbReference>
<dbReference type="AlphaFoldDB" id="A0A031LSS3"/>
<dbReference type="InterPro" id="IPR023401">
    <property type="entry name" value="ODC_N"/>
</dbReference>
<evidence type="ECO:0000313" key="2">
    <source>
        <dbReference type="Proteomes" id="UP000024332"/>
    </source>
</evidence>
<proteinExistence type="predicted"/>
<dbReference type="OrthoDB" id="21421at2157"/>
<protein>
    <submittedName>
        <fullName evidence="1">Ornithine cyclodeaminase</fullName>
    </submittedName>
</protein>
<dbReference type="PANTHER" id="PTHR13812">
    <property type="entry name" value="KETIMINE REDUCTASE MU-CRYSTALLIN"/>
    <property type="match status" value="1"/>
</dbReference>
<comment type="caution">
    <text evidence="1">The sequence shown here is derived from an EMBL/GenBank/DDBJ whole genome shotgun (WGS) entry which is preliminary data.</text>
</comment>
<keyword evidence="2" id="KW-1185">Reference proteome</keyword>
<dbReference type="STRING" id="1160895.CM19_03305"/>
<dbReference type="Pfam" id="PF02423">
    <property type="entry name" value="OCD_Mu_crystall"/>
    <property type="match status" value="1"/>
</dbReference>